<evidence type="ECO:0000313" key="2">
    <source>
        <dbReference type="EMBL" id="KAB8246287.1"/>
    </source>
</evidence>
<keyword evidence="1" id="KW-0812">Transmembrane</keyword>
<feature type="transmembrane region" description="Helical" evidence="1">
    <location>
        <begin position="57"/>
        <end position="77"/>
    </location>
</feature>
<keyword evidence="1" id="KW-0472">Membrane</keyword>
<sequence length="80" mass="9437">MFDDETKRYWCMNLCTLYRHESGRAAVSFSALFKKARYDSPGRVRATGRFSFLMERVYRLIVYGFIFCCRSLLQLLGGFI</sequence>
<accession>A0A5N6GWU1</accession>
<organism evidence="2">
    <name type="scientific">Aspergillus flavus</name>
    <dbReference type="NCBI Taxonomy" id="5059"/>
    <lineage>
        <taxon>Eukaryota</taxon>
        <taxon>Fungi</taxon>
        <taxon>Dikarya</taxon>
        <taxon>Ascomycota</taxon>
        <taxon>Pezizomycotina</taxon>
        <taxon>Eurotiomycetes</taxon>
        <taxon>Eurotiomycetidae</taxon>
        <taxon>Eurotiales</taxon>
        <taxon>Aspergillaceae</taxon>
        <taxon>Aspergillus</taxon>
        <taxon>Aspergillus subgen. Circumdati</taxon>
    </lineage>
</organism>
<reference evidence="2" key="1">
    <citation type="submission" date="2019-04" db="EMBL/GenBank/DDBJ databases">
        <title>Friends and foes A comparative genomics study of 23 Aspergillus species from section Flavi.</title>
        <authorList>
            <consortium name="DOE Joint Genome Institute"/>
            <person name="Kjaerbolling I."/>
            <person name="Vesth T."/>
            <person name="Frisvad J.C."/>
            <person name="Nybo J.L."/>
            <person name="Theobald S."/>
            <person name="Kildgaard S."/>
            <person name="Isbrandt T."/>
            <person name="Kuo A."/>
            <person name="Sato A."/>
            <person name="Lyhne E.K."/>
            <person name="Kogle M.E."/>
            <person name="Wiebenga A."/>
            <person name="Kun R.S."/>
            <person name="Lubbers R.J."/>
            <person name="Makela M.R."/>
            <person name="Barry K."/>
            <person name="Chovatia M."/>
            <person name="Clum A."/>
            <person name="Daum C."/>
            <person name="Haridas S."/>
            <person name="He G."/>
            <person name="LaButti K."/>
            <person name="Lipzen A."/>
            <person name="Mondo S."/>
            <person name="Riley R."/>
            <person name="Salamov A."/>
            <person name="Simmons B.A."/>
            <person name="Magnuson J.K."/>
            <person name="Henrissat B."/>
            <person name="Mortensen U.H."/>
            <person name="Larsen T.O."/>
            <person name="Devries R.P."/>
            <person name="Grigoriev I.V."/>
            <person name="Machida M."/>
            <person name="Baker S.E."/>
            <person name="Andersen M.R."/>
        </authorList>
    </citation>
    <scope>NUCLEOTIDE SEQUENCE [LARGE SCALE GENOMIC DNA]</scope>
    <source>
        <strain evidence="2">CBS 121.62</strain>
    </source>
</reference>
<dbReference type="AlphaFoldDB" id="A0A5N6GWU1"/>
<evidence type="ECO:0000256" key="1">
    <source>
        <dbReference type="SAM" id="Phobius"/>
    </source>
</evidence>
<gene>
    <name evidence="2" type="ORF">BDV35DRAFT_230242</name>
</gene>
<name>A0A5N6GWU1_ASPFL</name>
<keyword evidence="1" id="KW-1133">Transmembrane helix</keyword>
<dbReference type="Proteomes" id="UP000325434">
    <property type="component" value="Unassembled WGS sequence"/>
</dbReference>
<dbReference type="EMBL" id="ML734601">
    <property type="protein sequence ID" value="KAB8246287.1"/>
    <property type="molecule type" value="Genomic_DNA"/>
</dbReference>
<protein>
    <submittedName>
        <fullName evidence="2">Uncharacterized protein</fullName>
    </submittedName>
</protein>
<proteinExistence type="predicted"/>